<evidence type="ECO:0000313" key="2">
    <source>
        <dbReference type="Proteomes" id="UP000215335"/>
    </source>
</evidence>
<dbReference type="AlphaFoldDB" id="A0A232EI69"/>
<proteinExistence type="predicted"/>
<dbReference type="Proteomes" id="UP000215335">
    <property type="component" value="Unassembled WGS sequence"/>
</dbReference>
<reference evidence="1 2" key="1">
    <citation type="journal article" date="2017" name="Curr. Biol.">
        <title>The Evolution of Venom by Co-option of Single-Copy Genes.</title>
        <authorList>
            <person name="Martinson E.O."/>
            <person name="Mrinalini"/>
            <person name="Kelkar Y.D."/>
            <person name="Chang C.H."/>
            <person name="Werren J.H."/>
        </authorList>
    </citation>
    <scope>NUCLEOTIDE SEQUENCE [LARGE SCALE GENOMIC DNA]</scope>
    <source>
        <strain evidence="1 2">Alberta</strain>
        <tissue evidence="1">Whole body</tissue>
    </source>
</reference>
<gene>
    <name evidence="1" type="ORF">TSAR_012912</name>
</gene>
<accession>A0A232EI69</accession>
<name>A0A232EI69_9HYME</name>
<protein>
    <submittedName>
        <fullName evidence="1">Uncharacterized protein</fullName>
    </submittedName>
</protein>
<keyword evidence="2" id="KW-1185">Reference proteome</keyword>
<comment type="caution">
    <text evidence="1">The sequence shown here is derived from an EMBL/GenBank/DDBJ whole genome shotgun (WGS) entry which is preliminary data.</text>
</comment>
<organism evidence="1 2">
    <name type="scientific">Trichomalopsis sarcophagae</name>
    <dbReference type="NCBI Taxonomy" id="543379"/>
    <lineage>
        <taxon>Eukaryota</taxon>
        <taxon>Metazoa</taxon>
        <taxon>Ecdysozoa</taxon>
        <taxon>Arthropoda</taxon>
        <taxon>Hexapoda</taxon>
        <taxon>Insecta</taxon>
        <taxon>Pterygota</taxon>
        <taxon>Neoptera</taxon>
        <taxon>Endopterygota</taxon>
        <taxon>Hymenoptera</taxon>
        <taxon>Apocrita</taxon>
        <taxon>Proctotrupomorpha</taxon>
        <taxon>Chalcidoidea</taxon>
        <taxon>Pteromalidae</taxon>
        <taxon>Pteromalinae</taxon>
        <taxon>Trichomalopsis</taxon>
    </lineage>
</organism>
<evidence type="ECO:0000313" key="1">
    <source>
        <dbReference type="EMBL" id="OXU18067.1"/>
    </source>
</evidence>
<sequence>MSPIARRIDEEKKKKKRPPEIPILYTARIISRGTLEVAALRRDGITEASPSVYDQPYWYSLGKIESTTSKPFSEPRNSFLRTPEVASLPKSHTRTSFAHTFEWLVVISRNYGIVAKLVRIESNDCAASGLM</sequence>
<dbReference type="EMBL" id="NNAY01004309">
    <property type="protein sequence ID" value="OXU18067.1"/>
    <property type="molecule type" value="Genomic_DNA"/>
</dbReference>